<sequence>MYIREYEGYAESGHDLLSNSNLYPSCQPPAAHCSDVNHQPARAQSVTALSSPPHPTPTLAGGRPATQEAFSDDITRFGRRNFIGFVVLGVLVFVGLVLWVTFGMWPSRALSRLRERLARKRGRRERGGSTDKEGGNGSVTRAQELERDRCSESAAECSEKAPDQDDGSIVEVRRQASAHSAKSAGSVYSLSSGAETLEEGEAEAIGRAETVPRVHFA</sequence>
<feature type="transmembrane region" description="Helical" evidence="2">
    <location>
        <begin position="82"/>
        <end position="105"/>
    </location>
</feature>
<feature type="region of interest" description="Disordered" evidence="1">
    <location>
        <begin position="118"/>
        <end position="217"/>
    </location>
</feature>
<reference evidence="3" key="1">
    <citation type="submission" date="2019-01" db="EMBL/GenBank/DDBJ databases">
        <title>Draft genome sequences of three monokaryotic isolates of the white-rot basidiomycete fungus Dichomitus squalens.</title>
        <authorList>
            <consortium name="DOE Joint Genome Institute"/>
            <person name="Lopez S.C."/>
            <person name="Andreopoulos B."/>
            <person name="Pangilinan J."/>
            <person name="Lipzen A."/>
            <person name="Riley R."/>
            <person name="Ahrendt S."/>
            <person name="Ng V."/>
            <person name="Barry K."/>
            <person name="Daum C."/>
            <person name="Grigoriev I.V."/>
            <person name="Hilden K.S."/>
            <person name="Makela M.R."/>
            <person name="de Vries R.P."/>
        </authorList>
    </citation>
    <scope>NUCLEOTIDE SEQUENCE [LARGE SCALE GENOMIC DNA]</scope>
    <source>
        <strain evidence="3">OM18370.1</strain>
    </source>
</reference>
<dbReference type="EMBL" id="ML143387">
    <property type="protein sequence ID" value="TBU35186.1"/>
    <property type="molecule type" value="Genomic_DNA"/>
</dbReference>
<evidence type="ECO:0000256" key="2">
    <source>
        <dbReference type="SAM" id="Phobius"/>
    </source>
</evidence>
<name>A0A4Q9N8A1_9APHY</name>
<gene>
    <name evidence="3" type="ORF">BD311DRAFT_745729</name>
</gene>
<keyword evidence="2" id="KW-0472">Membrane</keyword>
<feature type="region of interest" description="Disordered" evidence="1">
    <location>
        <begin position="33"/>
        <end position="65"/>
    </location>
</feature>
<evidence type="ECO:0008006" key="4">
    <source>
        <dbReference type="Google" id="ProtNLM"/>
    </source>
</evidence>
<evidence type="ECO:0000256" key="1">
    <source>
        <dbReference type="SAM" id="MobiDB-lite"/>
    </source>
</evidence>
<protein>
    <recommendedName>
        <fullName evidence="4">Transmembrane protein</fullName>
    </recommendedName>
</protein>
<keyword evidence="2" id="KW-0812">Transmembrane</keyword>
<feature type="compositionally biased region" description="Basic and acidic residues" evidence="1">
    <location>
        <begin position="143"/>
        <end position="163"/>
    </location>
</feature>
<keyword evidence="2" id="KW-1133">Transmembrane helix</keyword>
<feature type="compositionally biased region" description="Basic and acidic residues" evidence="1">
    <location>
        <begin position="125"/>
        <end position="134"/>
    </location>
</feature>
<evidence type="ECO:0000313" key="3">
    <source>
        <dbReference type="EMBL" id="TBU35186.1"/>
    </source>
</evidence>
<proteinExistence type="predicted"/>
<accession>A0A4Q9N8A1</accession>
<organism evidence="3">
    <name type="scientific">Dichomitus squalens</name>
    <dbReference type="NCBI Taxonomy" id="114155"/>
    <lineage>
        <taxon>Eukaryota</taxon>
        <taxon>Fungi</taxon>
        <taxon>Dikarya</taxon>
        <taxon>Basidiomycota</taxon>
        <taxon>Agaricomycotina</taxon>
        <taxon>Agaricomycetes</taxon>
        <taxon>Polyporales</taxon>
        <taxon>Polyporaceae</taxon>
        <taxon>Dichomitus</taxon>
    </lineage>
</organism>
<dbReference type="Proteomes" id="UP000292957">
    <property type="component" value="Unassembled WGS sequence"/>
</dbReference>
<dbReference type="AlphaFoldDB" id="A0A4Q9N8A1"/>
<feature type="compositionally biased region" description="Basic and acidic residues" evidence="1">
    <location>
        <begin position="204"/>
        <end position="217"/>
    </location>
</feature>